<comment type="similarity">
    <text evidence="1">Belongs to the NipSnap family.</text>
</comment>
<dbReference type="OrthoDB" id="10262843at2759"/>
<evidence type="ECO:0000256" key="1">
    <source>
        <dbReference type="ARBA" id="ARBA00005291"/>
    </source>
</evidence>
<dbReference type="InterPro" id="IPR011008">
    <property type="entry name" value="Dimeric_a/b-barrel"/>
</dbReference>
<sequence>MALASLGRVLLNSVKSGGFSHNSAGPFVALQRNLHLTSPNADEGWLSKLNLVRKIEPSKEAHSSLLSDKEVIYELQTHDVKPSYMDDYIENYQKYVDLISHRGSTINKELIGSWIVGVGDLDQCLHLWRYSKGWVGADEANRLLREDKDYIQLKKERTPFLRSRRCQYLLAFSFWPPVQKREGNNVYEIRSYILKAGTMIEWGNNWARGIHYRKNASQPYGGFFSQIGQLYQVHHIWVYESLAHRKWARENAWRSPGWDECVAYTVPLIQEMESRIMLPTPFSPTR</sequence>
<gene>
    <name evidence="2" type="ORF">CTOB1V02_LOCUS6580</name>
</gene>
<dbReference type="InterPro" id="IPR051557">
    <property type="entry name" value="NipSnap_domain"/>
</dbReference>
<protein>
    <submittedName>
        <fullName evidence="2">Uncharacterized protein</fullName>
    </submittedName>
</protein>
<dbReference type="Pfam" id="PF07978">
    <property type="entry name" value="NIPSNAP"/>
    <property type="match status" value="2"/>
</dbReference>
<name>A0A7R8WCZ9_9CRUS</name>
<proteinExistence type="inferred from homology"/>
<accession>A0A7R8WCZ9</accession>
<reference evidence="2" key="1">
    <citation type="submission" date="2020-11" db="EMBL/GenBank/DDBJ databases">
        <authorList>
            <person name="Tran Van P."/>
        </authorList>
    </citation>
    <scope>NUCLEOTIDE SEQUENCE</scope>
</reference>
<dbReference type="PANTHER" id="PTHR21017:SF17">
    <property type="entry name" value="PROTEIN NIPSNAP"/>
    <property type="match status" value="1"/>
</dbReference>
<dbReference type="EMBL" id="OB661662">
    <property type="protein sequence ID" value="CAD7228702.1"/>
    <property type="molecule type" value="Genomic_DNA"/>
</dbReference>
<dbReference type="AlphaFoldDB" id="A0A7R8WCZ9"/>
<evidence type="ECO:0000313" key="2">
    <source>
        <dbReference type="EMBL" id="CAD7228702.1"/>
    </source>
</evidence>
<dbReference type="SUPFAM" id="SSF54909">
    <property type="entry name" value="Dimeric alpha+beta barrel"/>
    <property type="match status" value="2"/>
</dbReference>
<dbReference type="PANTHER" id="PTHR21017">
    <property type="entry name" value="NIPSNAP-RELATED"/>
    <property type="match status" value="1"/>
</dbReference>
<dbReference type="FunFam" id="3.30.70.100:FF:000003">
    <property type="entry name" value="Protein NipSnap homolog 2"/>
    <property type="match status" value="1"/>
</dbReference>
<dbReference type="GO" id="GO:0000423">
    <property type="term" value="P:mitophagy"/>
    <property type="evidence" value="ECO:0007669"/>
    <property type="project" value="UniProtKB-ARBA"/>
</dbReference>
<dbReference type="GO" id="GO:0005739">
    <property type="term" value="C:mitochondrion"/>
    <property type="evidence" value="ECO:0007669"/>
    <property type="project" value="TreeGrafter"/>
</dbReference>
<organism evidence="2">
    <name type="scientific">Cyprideis torosa</name>
    <dbReference type="NCBI Taxonomy" id="163714"/>
    <lineage>
        <taxon>Eukaryota</taxon>
        <taxon>Metazoa</taxon>
        <taxon>Ecdysozoa</taxon>
        <taxon>Arthropoda</taxon>
        <taxon>Crustacea</taxon>
        <taxon>Oligostraca</taxon>
        <taxon>Ostracoda</taxon>
        <taxon>Podocopa</taxon>
        <taxon>Podocopida</taxon>
        <taxon>Cytherocopina</taxon>
        <taxon>Cytheroidea</taxon>
        <taxon>Cytherideidae</taxon>
        <taxon>Cyprideis</taxon>
    </lineage>
</organism>
<dbReference type="Gene3D" id="3.30.70.100">
    <property type="match status" value="2"/>
</dbReference>
<dbReference type="InterPro" id="IPR012577">
    <property type="entry name" value="NIPSNAP"/>
</dbReference>